<protein>
    <submittedName>
        <fullName evidence="2">Uncharacterized protein</fullName>
    </submittedName>
</protein>
<evidence type="ECO:0000256" key="1">
    <source>
        <dbReference type="SAM" id="MobiDB-lite"/>
    </source>
</evidence>
<dbReference type="AlphaFoldDB" id="A0A8H4M5G9"/>
<accession>A0A8H4M5G9</accession>
<reference evidence="2" key="1">
    <citation type="journal article" date="2020" name="bioRxiv">
        <title>Genomic and phenotypic heterogeneity of clinical isolates of the human pathogens Aspergillus fumigatus, Aspergillus lentulus and Aspergillus fumigatiaffinis.</title>
        <authorList>
            <person name="dos Santos R.A.C."/>
            <person name="Steenwyk J.L."/>
            <person name="Rivero-Menendez O."/>
            <person name="Mead M.E."/>
            <person name="Silva L.P."/>
            <person name="Bastos R.W."/>
            <person name="Alastruey-Izquierdo A."/>
            <person name="Goldman G.H."/>
            <person name="Rokas A."/>
        </authorList>
    </citation>
    <scope>NUCLEOTIDE SEQUENCE</scope>
    <source>
        <strain evidence="2">CNM-CM6805</strain>
    </source>
</reference>
<keyword evidence="3" id="KW-1185">Reference proteome</keyword>
<evidence type="ECO:0000313" key="3">
    <source>
        <dbReference type="Proteomes" id="UP000653565"/>
    </source>
</evidence>
<gene>
    <name evidence="2" type="ORF">CNMCM6805_000737</name>
</gene>
<feature type="region of interest" description="Disordered" evidence="1">
    <location>
        <begin position="10"/>
        <end position="35"/>
    </location>
</feature>
<organism evidence="2 3">
    <name type="scientific">Aspergillus fumigatiaffinis</name>
    <dbReference type="NCBI Taxonomy" id="340414"/>
    <lineage>
        <taxon>Eukaryota</taxon>
        <taxon>Fungi</taxon>
        <taxon>Dikarya</taxon>
        <taxon>Ascomycota</taxon>
        <taxon>Pezizomycotina</taxon>
        <taxon>Eurotiomycetes</taxon>
        <taxon>Eurotiomycetidae</taxon>
        <taxon>Eurotiales</taxon>
        <taxon>Aspergillaceae</taxon>
        <taxon>Aspergillus</taxon>
        <taxon>Aspergillus subgen. Fumigati</taxon>
    </lineage>
</organism>
<name>A0A8H4M5G9_9EURO</name>
<reference evidence="2" key="2">
    <citation type="submission" date="2020-04" db="EMBL/GenBank/DDBJ databases">
        <authorList>
            <person name="Santos R.A.C."/>
            <person name="Steenwyk J.L."/>
            <person name="Rivero-Menendez O."/>
            <person name="Mead M.E."/>
            <person name="Silva L.P."/>
            <person name="Bastos R.W."/>
            <person name="Alastruey-Izquierdo A."/>
            <person name="Goldman G.H."/>
            <person name="Rokas A."/>
        </authorList>
    </citation>
    <scope>NUCLEOTIDE SEQUENCE</scope>
    <source>
        <strain evidence="2">CNM-CM6805</strain>
    </source>
</reference>
<sequence length="312" mass="35451">MGKLKAFICGRRAADSDSGSSDTEIPEKSPKMLKSPPTEDVEILRIRSFPYDRIPHLFELRSCTGAEADKIWRSDVTEAPDFLRNVIDALACLRWRNTPLTMAYLWTVEGPLADAKIKVLLTSVIALEAGMTVVPREEFYKTEPPIALRPKVGIVADVQYHGKPRRLKIRAPWTIWHGDEEDAGVSIVIFQTEVGRYAEELHCCLAYMGAIHRARKSIHQDACIYGIATDGQHWMFIRIDNESKYSFGFNNHALDQVYTFLRTMVRHAMHLASQRVAASTSEKLPSSIRFYDPYKKTPPESDIDTDTDTEFE</sequence>
<feature type="region of interest" description="Disordered" evidence="1">
    <location>
        <begin position="290"/>
        <end position="312"/>
    </location>
</feature>
<proteinExistence type="predicted"/>
<dbReference type="EMBL" id="JAAAPX010000116">
    <property type="protein sequence ID" value="KAF4230469.1"/>
    <property type="molecule type" value="Genomic_DNA"/>
</dbReference>
<dbReference type="Proteomes" id="UP000653565">
    <property type="component" value="Unassembled WGS sequence"/>
</dbReference>
<feature type="compositionally biased region" description="Acidic residues" evidence="1">
    <location>
        <begin position="301"/>
        <end position="312"/>
    </location>
</feature>
<evidence type="ECO:0000313" key="2">
    <source>
        <dbReference type="EMBL" id="KAF4230469.1"/>
    </source>
</evidence>
<comment type="caution">
    <text evidence="2">The sequence shown here is derived from an EMBL/GenBank/DDBJ whole genome shotgun (WGS) entry which is preliminary data.</text>
</comment>